<sequence>MQPSRNFDDLKFSSIHRRILLWGSGGPFLDGYVLVMIGVALEQLTPALKLDADWIGLLGAGTLAGLFVGTSLFGYISDKVGRRKMFLIDIIAIGVISVATMFVSSPVELLVMRVLIGIVIGADYPIATSMITEFSSTRQRAFSISFIAAMWYVGATCADLVGYWLYDVEGGWRWMLGSAAIPCLLILIGRFELPESPRWLLRKGRVKECEEMMIKLFGEPVAFDEEQPQQTRFRDLFNRRHFPFVLFVAAIWTCQVIPMFAIYTFGPQIVGLLGLGVGKNAALGNVVISLFLYAWLYSADAVVKHCRTASIVDWQLCHDDAGAGGFGADPGYGDLAGSDGLCGVCLFLWRAR</sequence>
<feature type="transmembrane region" description="Helical" evidence="8">
    <location>
        <begin position="144"/>
        <end position="166"/>
    </location>
</feature>
<comment type="subcellular location">
    <subcellularLocation>
        <location evidence="1">Membrane</location>
        <topology evidence="1">Multi-pass membrane protein</topology>
    </subcellularLocation>
</comment>
<gene>
    <name evidence="10" type="primary">ygcS_3</name>
    <name evidence="10" type="ORF">NCTC11112_03238</name>
</gene>
<dbReference type="InterPro" id="IPR005828">
    <property type="entry name" value="MFS_sugar_transport-like"/>
</dbReference>
<evidence type="ECO:0000259" key="9">
    <source>
        <dbReference type="PROSITE" id="PS50850"/>
    </source>
</evidence>
<comment type="similarity">
    <text evidence="2">Belongs to the major facilitator superfamily. Sugar transporter (TC 2.A.1.1) family.</text>
</comment>
<name>A0A376MQS7_ECOLX</name>
<keyword evidence="4" id="KW-1003">Cell membrane</keyword>
<dbReference type="InterPro" id="IPR036259">
    <property type="entry name" value="MFS_trans_sf"/>
</dbReference>
<dbReference type="PANTHER" id="PTHR23511">
    <property type="entry name" value="SYNAPTIC VESICLE GLYCOPROTEIN 2"/>
    <property type="match status" value="1"/>
</dbReference>
<dbReference type="Gene3D" id="1.20.1250.20">
    <property type="entry name" value="MFS general substrate transporter like domains"/>
    <property type="match status" value="1"/>
</dbReference>
<keyword evidence="6 8" id="KW-1133">Transmembrane helix</keyword>
<evidence type="ECO:0000256" key="4">
    <source>
        <dbReference type="ARBA" id="ARBA00022475"/>
    </source>
</evidence>
<evidence type="ECO:0000313" key="10">
    <source>
        <dbReference type="EMBL" id="STG52723.1"/>
    </source>
</evidence>
<evidence type="ECO:0000256" key="5">
    <source>
        <dbReference type="ARBA" id="ARBA00022692"/>
    </source>
</evidence>
<proteinExistence type="inferred from homology"/>
<feature type="transmembrane region" description="Helical" evidence="8">
    <location>
        <begin position="269"/>
        <end position="297"/>
    </location>
</feature>
<dbReference type="Proteomes" id="UP000254817">
    <property type="component" value="Unassembled WGS sequence"/>
</dbReference>
<organism evidence="10 11">
    <name type="scientific">Escherichia coli</name>
    <dbReference type="NCBI Taxonomy" id="562"/>
    <lineage>
        <taxon>Bacteria</taxon>
        <taxon>Pseudomonadati</taxon>
        <taxon>Pseudomonadota</taxon>
        <taxon>Gammaproteobacteria</taxon>
        <taxon>Enterobacterales</taxon>
        <taxon>Enterobacteriaceae</taxon>
        <taxon>Escherichia</taxon>
    </lineage>
</organism>
<dbReference type="CDD" id="cd17316">
    <property type="entry name" value="MFS_SV2_like"/>
    <property type="match status" value="1"/>
</dbReference>
<accession>A0A376MQS7</accession>
<keyword evidence="7 8" id="KW-0472">Membrane</keyword>
<dbReference type="PANTHER" id="PTHR23511:SF14">
    <property type="entry name" value="METABOLITE TRANSPORT PROTEIN YAAU-RELATED"/>
    <property type="match status" value="1"/>
</dbReference>
<evidence type="ECO:0000256" key="1">
    <source>
        <dbReference type="ARBA" id="ARBA00004141"/>
    </source>
</evidence>
<protein>
    <submittedName>
        <fullName evidence="10">Major facilitator superfamily protein</fullName>
    </submittedName>
</protein>
<evidence type="ECO:0000256" key="7">
    <source>
        <dbReference type="ARBA" id="ARBA00023136"/>
    </source>
</evidence>
<evidence type="ECO:0000313" key="11">
    <source>
        <dbReference type="Proteomes" id="UP000254817"/>
    </source>
</evidence>
<reference evidence="10 11" key="1">
    <citation type="submission" date="2018-06" db="EMBL/GenBank/DDBJ databases">
        <authorList>
            <consortium name="Pathogen Informatics"/>
            <person name="Doyle S."/>
        </authorList>
    </citation>
    <scope>NUCLEOTIDE SEQUENCE [LARGE SCALE GENOMIC DNA]</scope>
    <source>
        <strain evidence="10 11">NCTC11112</strain>
    </source>
</reference>
<feature type="transmembrane region" description="Helical" evidence="8">
    <location>
        <begin position="110"/>
        <end position="132"/>
    </location>
</feature>
<dbReference type="GO" id="GO:0022857">
    <property type="term" value="F:transmembrane transporter activity"/>
    <property type="evidence" value="ECO:0007669"/>
    <property type="project" value="InterPro"/>
</dbReference>
<keyword evidence="5 8" id="KW-0812">Transmembrane</keyword>
<evidence type="ECO:0000256" key="2">
    <source>
        <dbReference type="ARBA" id="ARBA00010992"/>
    </source>
</evidence>
<keyword evidence="3" id="KW-0813">Transport</keyword>
<dbReference type="GO" id="GO:0005886">
    <property type="term" value="C:plasma membrane"/>
    <property type="evidence" value="ECO:0007669"/>
    <property type="project" value="TreeGrafter"/>
</dbReference>
<feature type="transmembrane region" description="Helical" evidence="8">
    <location>
        <begin position="54"/>
        <end position="74"/>
    </location>
</feature>
<dbReference type="EMBL" id="UGAW01000001">
    <property type="protein sequence ID" value="STG52723.1"/>
    <property type="molecule type" value="Genomic_DNA"/>
</dbReference>
<dbReference type="InterPro" id="IPR020846">
    <property type="entry name" value="MFS_dom"/>
</dbReference>
<dbReference type="AlphaFoldDB" id="A0A376MQS7"/>
<feature type="transmembrane region" description="Helical" evidence="8">
    <location>
        <begin position="20"/>
        <end position="42"/>
    </location>
</feature>
<feature type="transmembrane region" description="Helical" evidence="8">
    <location>
        <begin position="172"/>
        <end position="193"/>
    </location>
</feature>
<feature type="domain" description="Major facilitator superfamily (MFS) profile" evidence="9">
    <location>
        <begin position="19"/>
        <end position="352"/>
    </location>
</feature>
<evidence type="ECO:0000256" key="8">
    <source>
        <dbReference type="SAM" id="Phobius"/>
    </source>
</evidence>
<dbReference type="PROSITE" id="PS50850">
    <property type="entry name" value="MFS"/>
    <property type="match status" value="1"/>
</dbReference>
<evidence type="ECO:0000256" key="6">
    <source>
        <dbReference type="ARBA" id="ARBA00022989"/>
    </source>
</evidence>
<dbReference type="SUPFAM" id="SSF103473">
    <property type="entry name" value="MFS general substrate transporter"/>
    <property type="match status" value="1"/>
</dbReference>
<feature type="transmembrane region" description="Helical" evidence="8">
    <location>
        <begin position="86"/>
        <end position="104"/>
    </location>
</feature>
<dbReference type="Pfam" id="PF00083">
    <property type="entry name" value="Sugar_tr"/>
    <property type="match status" value="1"/>
</dbReference>
<evidence type="ECO:0000256" key="3">
    <source>
        <dbReference type="ARBA" id="ARBA00022448"/>
    </source>
</evidence>
<feature type="transmembrane region" description="Helical" evidence="8">
    <location>
        <begin position="242"/>
        <end position="263"/>
    </location>
</feature>